<reference evidence="2" key="1">
    <citation type="thesis" date="2020" institute="ProQuest LLC" country="789 East Eisenhower Parkway, Ann Arbor, MI, USA">
        <title>Comparative Genomics and Chromosome Evolution.</title>
        <authorList>
            <person name="Mudd A.B."/>
        </authorList>
    </citation>
    <scope>NUCLEOTIDE SEQUENCE</scope>
    <source>
        <strain evidence="2">237g6f4</strain>
        <tissue evidence="2">Blood</tissue>
    </source>
</reference>
<proteinExistence type="predicted"/>
<feature type="region of interest" description="Disordered" evidence="1">
    <location>
        <begin position="1"/>
        <end position="70"/>
    </location>
</feature>
<keyword evidence="3" id="KW-1185">Reference proteome</keyword>
<evidence type="ECO:0000313" key="3">
    <source>
        <dbReference type="Proteomes" id="UP000824782"/>
    </source>
</evidence>
<feature type="compositionally biased region" description="Basic and acidic residues" evidence="1">
    <location>
        <begin position="58"/>
        <end position="70"/>
    </location>
</feature>
<gene>
    <name evidence="2" type="ORF">GDO81_004389</name>
</gene>
<dbReference type="Proteomes" id="UP000824782">
    <property type="component" value="Unassembled WGS sequence"/>
</dbReference>
<comment type="caution">
    <text evidence="2">The sequence shown here is derived from an EMBL/GenBank/DDBJ whole genome shotgun (WGS) entry which is preliminary data.</text>
</comment>
<organism evidence="2 3">
    <name type="scientific">Engystomops pustulosus</name>
    <name type="common">Tungara frog</name>
    <name type="synonym">Physalaemus pustulosus</name>
    <dbReference type="NCBI Taxonomy" id="76066"/>
    <lineage>
        <taxon>Eukaryota</taxon>
        <taxon>Metazoa</taxon>
        <taxon>Chordata</taxon>
        <taxon>Craniata</taxon>
        <taxon>Vertebrata</taxon>
        <taxon>Euteleostomi</taxon>
        <taxon>Amphibia</taxon>
        <taxon>Batrachia</taxon>
        <taxon>Anura</taxon>
        <taxon>Neobatrachia</taxon>
        <taxon>Hyloidea</taxon>
        <taxon>Leptodactylidae</taxon>
        <taxon>Leiuperinae</taxon>
        <taxon>Engystomops</taxon>
    </lineage>
</organism>
<accession>A0AAV6ZRZ4</accession>
<name>A0AAV6ZRZ4_ENGPU</name>
<dbReference type="AlphaFoldDB" id="A0AAV6ZRZ4"/>
<dbReference type="EMBL" id="WNYA01000011">
    <property type="protein sequence ID" value="KAG8552046.1"/>
    <property type="molecule type" value="Genomic_DNA"/>
</dbReference>
<evidence type="ECO:0000313" key="2">
    <source>
        <dbReference type="EMBL" id="KAG8552046.1"/>
    </source>
</evidence>
<evidence type="ECO:0000256" key="1">
    <source>
        <dbReference type="SAM" id="MobiDB-lite"/>
    </source>
</evidence>
<feature type="compositionally biased region" description="Polar residues" evidence="1">
    <location>
        <begin position="22"/>
        <end position="55"/>
    </location>
</feature>
<protein>
    <submittedName>
        <fullName evidence="2">Uncharacterized protein</fullName>
    </submittedName>
</protein>
<sequence>MTSLLDPRDSLQTRRCCRVISKGTSSRQFSTTRVDSSSPPEQTVTSPPAGLTQTPWKKGIDELRTKTDTI</sequence>
<feature type="compositionally biased region" description="Basic and acidic residues" evidence="1">
    <location>
        <begin position="1"/>
        <end position="12"/>
    </location>
</feature>